<dbReference type="PROSITE" id="PS50977">
    <property type="entry name" value="HTH_TETR_2"/>
    <property type="match status" value="1"/>
</dbReference>
<keyword evidence="5" id="KW-1185">Reference proteome</keyword>
<dbReference type="Pfam" id="PF00440">
    <property type="entry name" value="TetR_N"/>
    <property type="match status" value="1"/>
</dbReference>
<dbReference type="InterPro" id="IPR009057">
    <property type="entry name" value="Homeodomain-like_sf"/>
</dbReference>
<reference evidence="4 5" key="1">
    <citation type="submission" date="2017-07" db="EMBL/GenBank/DDBJ databases">
        <title>The new phylogeny of genus Mycobacterium.</title>
        <authorList>
            <person name="Tortoli E."/>
            <person name="Trovato A."/>
            <person name="Cirillo D.M."/>
        </authorList>
    </citation>
    <scope>NUCLEOTIDE SEQUENCE [LARGE SCALE GENOMIC DNA]</scope>
    <source>
        <strain evidence="4 5">ATCC 33027</strain>
    </source>
</reference>
<dbReference type="PANTHER" id="PTHR30055:SF223">
    <property type="entry name" value="HTH-TYPE TRANSCRIPTIONAL REGULATOR UIDR"/>
    <property type="match status" value="1"/>
</dbReference>
<keyword evidence="1 2" id="KW-0238">DNA-binding</keyword>
<evidence type="ECO:0000313" key="4">
    <source>
        <dbReference type="EMBL" id="OYN76221.1"/>
    </source>
</evidence>
<proteinExistence type="predicted"/>
<name>A0A255DC72_9MYCO</name>
<dbReference type="InterPro" id="IPR050109">
    <property type="entry name" value="HTH-type_TetR-like_transc_reg"/>
</dbReference>
<dbReference type="Gene3D" id="1.10.357.10">
    <property type="entry name" value="Tetracycline Repressor, domain 2"/>
    <property type="match status" value="1"/>
</dbReference>
<dbReference type="GO" id="GO:0000976">
    <property type="term" value="F:transcription cis-regulatory region binding"/>
    <property type="evidence" value="ECO:0007669"/>
    <property type="project" value="TreeGrafter"/>
</dbReference>
<feature type="DNA-binding region" description="H-T-H motif" evidence="2">
    <location>
        <begin position="58"/>
        <end position="77"/>
    </location>
</feature>
<comment type="caution">
    <text evidence="4">The sequence shown here is derived from an EMBL/GenBank/DDBJ whole genome shotgun (WGS) entry which is preliminary data.</text>
</comment>
<protein>
    <recommendedName>
        <fullName evidence="3">HTH tetR-type domain-containing protein</fullName>
    </recommendedName>
</protein>
<dbReference type="AlphaFoldDB" id="A0A255DC72"/>
<dbReference type="PRINTS" id="PR00455">
    <property type="entry name" value="HTHTETR"/>
</dbReference>
<accession>A0A255DC72</accession>
<evidence type="ECO:0000256" key="1">
    <source>
        <dbReference type="ARBA" id="ARBA00023125"/>
    </source>
</evidence>
<evidence type="ECO:0000313" key="5">
    <source>
        <dbReference type="Proteomes" id="UP000216063"/>
    </source>
</evidence>
<dbReference type="SUPFAM" id="SSF46689">
    <property type="entry name" value="Homeodomain-like"/>
    <property type="match status" value="1"/>
</dbReference>
<dbReference type="OrthoDB" id="70491at2"/>
<evidence type="ECO:0000256" key="2">
    <source>
        <dbReference type="PROSITE-ProRule" id="PRU00335"/>
    </source>
</evidence>
<dbReference type="PANTHER" id="PTHR30055">
    <property type="entry name" value="HTH-TYPE TRANSCRIPTIONAL REGULATOR RUTR"/>
    <property type="match status" value="1"/>
</dbReference>
<dbReference type="EMBL" id="NOZR01000023">
    <property type="protein sequence ID" value="OYN76221.1"/>
    <property type="molecule type" value="Genomic_DNA"/>
</dbReference>
<gene>
    <name evidence="4" type="ORF">CG716_23035</name>
</gene>
<feature type="domain" description="HTH tetR-type" evidence="3">
    <location>
        <begin position="35"/>
        <end position="95"/>
    </location>
</feature>
<sequence length="228" mass="24984">MTCVQEETREVSVPSVDGLAAEQITDEDDGGADGSQRRRQIIDAAREVFARDGFASARIREISAVGGVTDAMIYRKFRSKEELFGAVLDEPLGEFTRAIQGLAAHGLGTSPQERYRLSVEAHEKLLAVFRDIAPLLGVALFYDSDAGRIFYRDHMLPVITAVAESLRAVMTARQLQVIDPMLLTTALVGIYLAFSTAAYDKRIAESDHAESEIITRAVAFGLFETLLS</sequence>
<organism evidence="4 5">
    <name type="scientific">Mycolicibacterium sphagni</name>
    <dbReference type="NCBI Taxonomy" id="1786"/>
    <lineage>
        <taxon>Bacteria</taxon>
        <taxon>Bacillati</taxon>
        <taxon>Actinomycetota</taxon>
        <taxon>Actinomycetes</taxon>
        <taxon>Mycobacteriales</taxon>
        <taxon>Mycobacteriaceae</taxon>
        <taxon>Mycolicibacterium</taxon>
    </lineage>
</organism>
<dbReference type="Gene3D" id="1.10.10.60">
    <property type="entry name" value="Homeodomain-like"/>
    <property type="match status" value="1"/>
</dbReference>
<dbReference type="InterPro" id="IPR001647">
    <property type="entry name" value="HTH_TetR"/>
</dbReference>
<dbReference type="GO" id="GO:0003700">
    <property type="term" value="F:DNA-binding transcription factor activity"/>
    <property type="evidence" value="ECO:0007669"/>
    <property type="project" value="TreeGrafter"/>
</dbReference>
<dbReference type="Proteomes" id="UP000216063">
    <property type="component" value="Unassembled WGS sequence"/>
</dbReference>
<evidence type="ECO:0000259" key="3">
    <source>
        <dbReference type="PROSITE" id="PS50977"/>
    </source>
</evidence>